<keyword evidence="2" id="KW-0547">Nucleotide-binding</keyword>
<dbReference type="PANTHER" id="PTHR42781">
    <property type="entry name" value="SPERMIDINE/PUTRESCINE IMPORT ATP-BINDING PROTEIN POTA"/>
    <property type="match status" value="1"/>
</dbReference>
<dbReference type="InterPro" id="IPR003439">
    <property type="entry name" value="ABC_transporter-like_ATP-bd"/>
</dbReference>
<evidence type="ECO:0000256" key="6">
    <source>
        <dbReference type="ARBA" id="ARBA00066388"/>
    </source>
</evidence>
<organism evidence="8 9">
    <name type="scientific">Pseudobutyrivibrio ruminis DSM 9787</name>
    <dbReference type="NCBI Taxonomy" id="1123011"/>
    <lineage>
        <taxon>Bacteria</taxon>
        <taxon>Bacillati</taxon>
        <taxon>Bacillota</taxon>
        <taxon>Clostridia</taxon>
        <taxon>Lachnospirales</taxon>
        <taxon>Lachnospiraceae</taxon>
        <taxon>Pseudobutyrivibrio</taxon>
    </lineage>
</organism>
<dbReference type="Proteomes" id="UP000219563">
    <property type="component" value="Unassembled WGS sequence"/>
</dbReference>
<dbReference type="Gene3D" id="3.40.50.300">
    <property type="entry name" value="P-loop containing nucleotide triphosphate hydrolases"/>
    <property type="match status" value="1"/>
</dbReference>
<protein>
    <recommendedName>
        <fullName evidence="6">ABC-type quaternary amine transporter</fullName>
        <ecNumber evidence="6">7.6.2.9</ecNumber>
    </recommendedName>
</protein>
<dbReference type="GO" id="GO:0015419">
    <property type="term" value="F:ABC-type sulfate transporter activity"/>
    <property type="evidence" value="ECO:0007669"/>
    <property type="project" value="InterPro"/>
</dbReference>
<dbReference type="InterPro" id="IPR003593">
    <property type="entry name" value="AAA+_ATPase"/>
</dbReference>
<dbReference type="InterPro" id="IPR013611">
    <property type="entry name" value="Transp-assoc_OB_typ2"/>
</dbReference>
<dbReference type="SUPFAM" id="SSF52540">
    <property type="entry name" value="P-loop containing nucleoside triphosphate hydrolases"/>
    <property type="match status" value="1"/>
</dbReference>
<dbReference type="AlphaFoldDB" id="A0A285SDS7"/>
<feature type="domain" description="ABC transporter" evidence="7">
    <location>
        <begin position="3"/>
        <end position="233"/>
    </location>
</feature>
<dbReference type="NCBIfam" id="TIGR00968">
    <property type="entry name" value="3a0106s01"/>
    <property type="match status" value="1"/>
</dbReference>
<sequence length="356" mass="40078">MYIKLDNVNKTFGNYKASDNVSFEIEKGKLIALLGPSGSGKTTILRMIAGLEHQDDGDIYIDGKLVNGISVQDRGIGFVFQSYALFPYLTVFDNIAYGMKVRKNSKEEISNKVDELLKLVGLEGLGKRYPDQLSGGQRQRVAFARALATEPQVLLLDEPFAAIDAKVRKELRRWLKDTIDKLGITSIFVTHDQDEAVEVADELIITNQGKVEQIGTPVDIYRNPKTAFVAQFIGESVILENYEYEKLNGFTKRDNAPKAAIRPEFVQVLPLDNNTEKSTANMKGKVVDTAFRGSNVELTIAYDNLEIKASHQIEDFTVKKGDEVYFKVTRLYAFDDDNAYTLINDILKDNPEMYYI</sequence>
<keyword evidence="1" id="KW-0813">Transport</keyword>
<dbReference type="InterPro" id="IPR017871">
    <property type="entry name" value="ABC_transporter-like_CS"/>
</dbReference>
<dbReference type="PANTHER" id="PTHR42781:SF4">
    <property type="entry name" value="SPERMIDINE_PUTRESCINE IMPORT ATP-BINDING PROTEIN POTA"/>
    <property type="match status" value="1"/>
</dbReference>
<dbReference type="GO" id="GO:0043190">
    <property type="term" value="C:ATP-binding cassette (ABC) transporter complex"/>
    <property type="evidence" value="ECO:0007669"/>
    <property type="project" value="InterPro"/>
</dbReference>
<dbReference type="InterPro" id="IPR050093">
    <property type="entry name" value="ABC_SmlMolc_Importer"/>
</dbReference>
<evidence type="ECO:0000256" key="1">
    <source>
        <dbReference type="ARBA" id="ARBA00022448"/>
    </source>
</evidence>
<dbReference type="RefSeq" id="WP_097076476.1">
    <property type="nucleotide sequence ID" value="NZ_OBMR01000007.1"/>
</dbReference>
<evidence type="ECO:0000259" key="7">
    <source>
        <dbReference type="PROSITE" id="PS50893"/>
    </source>
</evidence>
<reference evidence="8 9" key="1">
    <citation type="submission" date="2017-08" db="EMBL/GenBank/DDBJ databases">
        <authorList>
            <person name="de Groot N.N."/>
        </authorList>
    </citation>
    <scope>NUCLEOTIDE SEQUENCE [LARGE SCALE GENOMIC DNA]</scope>
    <source>
        <strain evidence="8 9">DSM 9787</strain>
    </source>
</reference>
<evidence type="ECO:0000256" key="3">
    <source>
        <dbReference type="ARBA" id="ARBA00022840"/>
    </source>
</evidence>
<keyword evidence="5" id="KW-0764">Sulfate transport</keyword>
<name>A0A285SDS7_9FIRM</name>
<evidence type="ECO:0000256" key="2">
    <source>
        <dbReference type="ARBA" id="ARBA00022741"/>
    </source>
</evidence>
<dbReference type="PROSITE" id="PS50893">
    <property type="entry name" value="ABC_TRANSPORTER_2"/>
    <property type="match status" value="1"/>
</dbReference>
<dbReference type="FunFam" id="3.40.50.300:FF:000425">
    <property type="entry name" value="Probable ABC transporter, ATP-binding subunit"/>
    <property type="match status" value="1"/>
</dbReference>
<evidence type="ECO:0000256" key="5">
    <source>
        <dbReference type="ARBA" id="ARBA00023032"/>
    </source>
</evidence>
<dbReference type="Pfam" id="PF00005">
    <property type="entry name" value="ABC_tran"/>
    <property type="match status" value="1"/>
</dbReference>
<dbReference type="InterPro" id="IPR005666">
    <property type="entry name" value="Sulph_transpt1"/>
</dbReference>
<dbReference type="EC" id="7.6.2.9" evidence="6"/>
<keyword evidence="4" id="KW-1278">Translocase</keyword>
<gene>
    <name evidence="8" type="ORF">SAMN02910411_2154</name>
</gene>
<dbReference type="GO" id="GO:0015418">
    <property type="term" value="F:ABC-type quaternary ammonium compound transporting activity"/>
    <property type="evidence" value="ECO:0007669"/>
    <property type="project" value="UniProtKB-EC"/>
</dbReference>
<dbReference type="SUPFAM" id="SSF50331">
    <property type="entry name" value="MOP-like"/>
    <property type="match status" value="1"/>
</dbReference>
<evidence type="ECO:0000313" key="8">
    <source>
        <dbReference type="EMBL" id="SOC06021.1"/>
    </source>
</evidence>
<dbReference type="Pfam" id="PF08402">
    <property type="entry name" value="TOBE_2"/>
    <property type="match status" value="1"/>
</dbReference>
<dbReference type="SMART" id="SM00382">
    <property type="entry name" value="AAA"/>
    <property type="match status" value="1"/>
</dbReference>
<evidence type="ECO:0000313" key="9">
    <source>
        <dbReference type="Proteomes" id="UP000219563"/>
    </source>
</evidence>
<dbReference type="PROSITE" id="PS00211">
    <property type="entry name" value="ABC_TRANSPORTER_1"/>
    <property type="match status" value="1"/>
</dbReference>
<proteinExistence type="predicted"/>
<dbReference type="GO" id="GO:0016887">
    <property type="term" value="F:ATP hydrolysis activity"/>
    <property type="evidence" value="ECO:0007669"/>
    <property type="project" value="InterPro"/>
</dbReference>
<dbReference type="GO" id="GO:0005524">
    <property type="term" value="F:ATP binding"/>
    <property type="evidence" value="ECO:0007669"/>
    <property type="project" value="UniProtKB-KW"/>
</dbReference>
<evidence type="ECO:0000256" key="4">
    <source>
        <dbReference type="ARBA" id="ARBA00022967"/>
    </source>
</evidence>
<dbReference type="InterPro" id="IPR008995">
    <property type="entry name" value="Mo/tungstate-bd_C_term_dom"/>
</dbReference>
<keyword evidence="3 8" id="KW-0067">ATP-binding</keyword>
<dbReference type="InterPro" id="IPR027417">
    <property type="entry name" value="P-loop_NTPase"/>
</dbReference>
<dbReference type="EMBL" id="OBMR01000007">
    <property type="protein sequence ID" value="SOC06021.1"/>
    <property type="molecule type" value="Genomic_DNA"/>
</dbReference>
<accession>A0A285SDS7</accession>